<keyword evidence="1" id="KW-0479">Metal-binding</keyword>
<dbReference type="InterPro" id="IPR003656">
    <property type="entry name" value="Znf_BED"/>
</dbReference>
<reference evidence="7" key="1">
    <citation type="submission" date="2019-05" db="EMBL/GenBank/DDBJ databases">
        <title>Annotation for the trematode Fasciolopsis buski.</title>
        <authorList>
            <person name="Choi Y.-J."/>
        </authorList>
    </citation>
    <scope>NUCLEOTIDE SEQUENCE</scope>
    <source>
        <strain evidence="7">HT</strain>
        <tissue evidence="7">Whole worm</tissue>
    </source>
</reference>
<dbReference type="GO" id="GO:0006351">
    <property type="term" value="P:DNA-templated transcription"/>
    <property type="evidence" value="ECO:0007669"/>
    <property type="project" value="InterPro"/>
</dbReference>
<feature type="domain" description="BED-type" evidence="6">
    <location>
        <begin position="99"/>
        <end position="151"/>
    </location>
</feature>
<gene>
    <name evidence="7" type="ORF">FBUS_02986</name>
</gene>
<accession>A0A8E0RZT5</accession>
<name>A0A8E0RZT5_9TREM</name>
<dbReference type="EMBL" id="LUCM01002377">
    <property type="protein sequence ID" value="KAA0197433.1"/>
    <property type="molecule type" value="Genomic_DNA"/>
</dbReference>
<feature type="region of interest" description="Disordered" evidence="5">
    <location>
        <begin position="216"/>
        <end position="250"/>
    </location>
</feature>
<dbReference type="InterPro" id="IPR036236">
    <property type="entry name" value="Znf_C2H2_sf"/>
</dbReference>
<evidence type="ECO:0000259" key="6">
    <source>
        <dbReference type="PROSITE" id="PS50808"/>
    </source>
</evidence>
<protein>
    <submittedName>
        <fullName evidence="7">Zinc finger BED domain containing protein</fullName>
    </submittedName>
</protein>
<evidence type="ECO:0000256" key="1">
    <source>
        <dbReference type="ARBA" id="ARBA00022723"/>
    </source>
</evidence>
<comment type="caution">
    <text evidence="7">The sequence shown here is derived from an EMBL/GenBank/DDBJ whole genome shotgun (WGS) entry which is preliminary data.</text>
</comment>
<evidence type="ECO:0000256" key="4">
    <source>
        <dbReference type="PROSITE-ProRule" id="PRU00027"/>
    </source>
</evidence>
<sequence>MEMTKNEWSMQNASRFDYSSQIEDHNAPIKPNFHQDSHPDDRLTYAHPEQSQYVAETKGVSATNSVNRRNTRPARRLPFGSMLWHSTGRWANTGGKTSVKKSFVWKYFFHPELSMGIRDLTHTQCLLCQSQLAFNTSGTTTTMLNHLKSRHGEVVELEQRMGLNKSQQSIGKGQPSDLMGDEGNSKIAVYAQAVSTKSGTADSDDKSSETWWPIRTLNEESSHSSPISGPFTKQRRQRGRPPGSGKRFNQYLSILSGPHTIRRQLAGRREHPLSRLHCTDLVSEAVRKN</sequence>
<organism evidence="7 8">
    <name type="scientific">Fasciolopsis buskii</name>
    <dbReference type="NCBI Taxonomy" id="27845"/>
    <lineage>
        <taxon>Eukaryota</taxon>
        <taxon>Metazoa</taxon>
        <taxon>Spiralia</taxon>
        <taxon>Lophotrochozoa</taxon>
        <taxon>Platyhelminthes</taxon>
        <taxon>Trematoda</taxon>
        <taxon>Digenea</taxon>
        <taxon>Plagiorchiida</taxon>
        <taxon>Echinostomata</taxon>
        <taxon>Echinostomatoidea</taxon>
        <taxon>Fasciolidae</taxon>
        <taxon>Fasciolopsis</taxon>
    </lineage>
</organism>
<dbReference type="GO" id="GO:0003677">
    <property type="term" value="F:DNA binding"/>
    <property type="evidence" value="ECO:0007669"/>
    <property type="project" value="InterPro"/>
</dbReference>
<dbReference type="OrthoDB" id="117690at2759"/>
<evidence type="ECO:0000313" key="8">
    <source>
        <dbReference type="Proteomes" id="UP000728185"/>
    </source>
</evidence>
<feature type="region of interest" description="Disordered" evidence="5">
    <location>
        <begin position="163"/>
        <end position="182"/>
    </location>
</feature>
<dbReference type="Pfam" id="PF02892">
    <property type="entry name" value="zf-BED"/>
    <property type="match status" value="1"/>
</dbReference>
<dbReference type="SUPFAM" id="SSF57667">
    <property type="entry name" value="beta-beta-alpha zinc fingers"/>
    <property type="match status" value="1"/>
</dbReference>
<dbReference type="PROSITE" id="PS50808">
    <property type="entry name" value="ZF_BED"/>
    <property type="match status" value="1"/>
</dbReference>
<keyword evidence="3" id="KW-0862">Zinc</keyword>
<proteinExistence type="predicted"/>
<dbReference type="Proteomes" id="UP000728185">
    <property type="component" value="Unassembled WGS sequence"/>
</dbReference>
<evidence type="ECO:0000256" key="5">
    <source>
        <dbReference type="SAM" id="MobiDB-lite"/>
    </source>
</evidence>
<dbReference type="SMART" id="SM00614">
    <property type="entry name" value="ZnF_BED"/>
    <property type="match status" value="1"/>
</dbReference>
<evidence type="ECO:0000256" key="2">
    <source>
        <dbReference type="ARBA" id="ARBA00022771"/>
    </source>
</evidence>
<dbReference type="AlphaFoldDB" id="A0A8E0RZT5"/>
<keyword evidence="8" id="KW-1185">Reference proteome</keyword>
<dbReference type="GO" id="GO:0008270">
    <property type="term" value="F:zinc ion binding"/>
    <property type="evidence" value="ECO:0007669"/>
    <property type="project" value="UniProtKB-KW"/>
</dbReference>
<keyword evidence="2 4" id="KW-0863">Zinc-finger</keyword>
<evidence type="ECO:0000256" key="3">
    <source>
        <dbReference type="ARBA" id="ARBA00022833"/>
    </source>
</evidence>
<evidence type="ECO:0000313" key="7">
    <source>
        <dbReference type="EMBL" id="KAA0197433.1"/>
    </source>
</evidence>